<name>A0A4R2T847_9FIRM</name>
<organism evidence="1 2">
    <name type="scientific">Serpentinicella alkaliphila</name>
    <dbReference type="NCBI Taxonomy" id="1734049"/>
    <lineage>
        <taxon>Bacteria</taxon>
        <taxon>Bacillati</taxon>
        <taxon>Bacillota</taxon>
        <taxon>Clostridia</taxon>
        <taxon>Peptostreptococcales</taxon>
        <taxon>Natronincolaceae</taxon>
        <taxon>Serpentinicella</taxon>
    </lineage>
</organism>
<accession>A0A4R2T847</accession>
<evidence type="ECO:0000313" key="1">
    <source>
        <dbReference type="EMBL" id="TCP93348.1"/>
    </source>
</evidence>
<gene>
    <name evidence="1" type="ORF">EDD79_10802</name>
</gene>
<proteinExistence type="predicted"/>
<protein>
    <submittedName>
        <fullName evidence="1">Uncharacterized protein</fullName>
    </submittedName>
</protein>
<keyword evidence="2" id="KW-1185">Reference proteome</keyword>
<dbReference type="Proteomes" id="UP000295504">
    <property type="component" value="Unassembled WGS sequence"/>
</dbReference>
<sequence>MYAVAPNLKEKFPTKVTSGLLEDNIEYCQNLIQTIKGEPGLTDIPTIKEKLNYLEETVKDDIEQLELSKDEDAKIGHKTADSSFF</sequence>
<dbReference type="AlphaFoldDB" id="A0A4R2T847"/>
<dbReference type="EMBL" id="SLYC01000080">
    <property type="protein sequence ID" value="TCP93348.1"/>
    <property type="molecule type" value="Genomic_DNA"/>
</dbReference>
<evidence type="ECO:0000313" key="2">
    <source>
        <dbReference type="Proteomes" id="UP000295504"/>
    </source>
</evidence>
<comment type="caution">
    <text evidence="1">The sequence shown here is derived from an EMBL/GenBank/DDBJ whole genome shotgun (WGS) entry which is preliminary data.</text>
</comment>
<reference evidence="1 2" key="1">
    <citation type="submission" date="2019-03" db="EMBL/GenBank/DDBJ databases">
        <title>Genomic Encyclopedia of Type Strains, Phase IV (KMG-IV): sequencing the most valuable type-strain genomes for metagenomic binning, comparative biology and taxonomic classification.</title>
        <authorList>
            <person name="Goeker M."/>
        </authorList>
    </citation>
    <scope>NUCLEOTIDE SEQUENCE [LARGE SCALE GENOMIC DNA]</scope>
    <source>
        <strain evidence="1 2">DSM 100013</strain>
    </source>
</reference>